<protein>
    <recommendedName>
        <fullName evidence="4">Type II toxin-antitoxin system RelE/ParE family toxin</fullName>
    </recommendedName>
</protein>
<comment type="caution">
    <text evidence="2">The sequence shown here is derived from an EMBL/GenBank/DDBJ whole genome shotgun (WGS) entry which is preliminary data.</text>
</comment>
<evidence type="ECO:0000313" key="3">
    <source>
        <dbReference type="Proteomes" id="UP000460157"/>
    </source>
</evidence>
<sequence length="104" mass="11963">MVPVTFHEDAEDDLAEIEAFQCEYMGANAAAMYLDELIEFCEDIGVYPNAGRSQRVAGAELQVRTFRKRYQVVYRYSEGVVTVLEVHHSSMSDVEIRLRLEDRL</sequence>
<keyword evidence="1" id="KW-1277">Toxin-antitoxin system</keyword>
<evidence type="ECO:0000313" key="2">
    <source>
        <dbReference type="EMBL" id="MVT24993.1"/>
    </source>
</evidence>
<dbReference type="InterPro" id="IPR007712">
    <property type="entry name" value="RelE/ParE_toxin"/>
</dbReference>
<dbReference type="RefSeq" id="WP_188503599.1">
    <property type="nucleotide sequence ID" value="NZ_BMFX01000009.1"/>
</dbReference>
<keyword evidence="3" id="KW-1185">Reference proteome</keyword>
<reference evidence="2 3" key="1">
    <citation type="submission" date="2019-12" db="EMBL/GenBank/DDBJ databases">
        <title>Nesterenkonia muleiensis sp. nov., a novel actinobacterium isolated from sap of Populus euphratica.</title>
        <authorList>
            <person name="Wang R."/>
        </authorList>
    </citation>
    <scope>NUCLEOTIDE SEQUENCE [LARGE SCALE GENOMIC DNA]</scope>
    <source>
        <strain evidence="2 3">F10</strain>
    </source>
</reference>
<dbReference type="Gene3D" id="3.30.2310.20">
    <property type="entry name" value="RelE-like"/>
    <property type="match status" value="1"/>
</dbReference>
<name>A0A7K1UET7_9MICC</name>
<dbReference type="InterPro" id="IPR035093">
    <property type="entry name" value="RelE/ParE_toxin_dom_sf"/>
</dbReference>
<dbReference type="EMBL" id="WRPM01000007">
    <property type="protein sequence ID" value="MVT24993.1"/>
    <property type="molecule type" value="Genomic_DNA"/>
</dbReference>
<organism evidence="2 3">
    <name type="scientific">Nesterenkonia alkaliphila</name>
    <dbReference type="NCBI Taxonomy" id="1463631"/>
    <lineage>
        <taxon>Bacteria</taxon>
        <taxon>Bacillati</taxon>
        <taxon>Actinomycetota</taxon>
        <taxon>Actinomycetes</taxon>
        <taxon>Micrococcales</taxon>
        <taxon>Micrococcaceae</taxon>
        <taxon>Nesterenkonia</taxon>
    </lineage>
</organism>
<accession>A0A7K1UET7</accession>
<evidence type="ECO:0008006" key="4">
    <source>
        <dbReference type="Google" id="ProtNLM"/>
    </source>
</evidence>
<evidence type="ECO:0000256" key="1">
    <source>
        <dbReference type="ARBA" id="ARBA00022649"/>
    </source>
</evidence>
<proteinExistence type="predicted"/>
<dbReference type="AlphaFoldDB" id="A0A7K1UET7"/>
<dbReference type="Pfam" id="PF05016">
    <property type="entry name" value="ParE_toxin"/>
    <property type="match status" value="1"/>
</dbReference>
<dbReference type="Proteomes" id="UP000460157">
    <property type="component" value="Unassembled WGS sequence"/>
</dbReference>
<gene>
    <name evidence="2" type="ORF">GNZ21_01205</name>
</gene>